<dbReference type="InterPro" id="IPR032710">
    <property type="entry name" value="NTF2-like_dom_sf"/>
</dbReference>
<reference evidence="3 4" key="2">
    <citation type="submission" date="2017-11" db="EMBL/GenBank/DDBJ databases">
        <authorList>
            <person name="Han C.G."/>
        </authorList>
    </citation>
    <scope>NUCLEOTIDE SEQUENCE [LARGE SCALE GENOMIC DNA]</scope>
    <source>
        <strain evidence="4">ATCC 43555</strain>
        <strain evidence="3">ATCC43555</strain>
    </source>
</reference>
<dbReference type="Proteomes" id="UP000615003">
    <property type="component" value="Unassembled WGS sequence"/>
</dbReference>
<dbReference type="AlphaFoldDB" id="A0A2K4XEQ6"/>
<evidence type="ECO:0000313" key="3">
    <source>
        <dbReference type="EMBL" id="SOU42818.1"/>
    </source>
</evidence>
<feature type="domain" description="SnoaL-like" evidence="1">
    <location>
        <begin position="21"/>
        <end position="114"/>
    </location>
</feature>
<dbReference type="RefSeq" id="WP_104643928.1">
    <property type="nucleotide sequence ID" value="NZ_AQGW01000025.1"/>
</dbReference>
<name>A0A2K4XEQ6_PSEVC</name>
<accession>A0A2K4XEQ6</accession>
<dbReference type="Pfam" id="PF12680">
    <property type="entry name" value="SnoaL_2"/>
    <property type="match status" value="1"/>
</dbReference>
<keyword evidence="5" id="KW-1185">Reference proteome</keyword>
<dbReference type="GeneID" id="93665528"/>
<protein>
    <submittedName>
        <fullName evidence="3">Ketosteroid isomerase</fullName>
    </submittedName>
</protein>
<dbReference type="InterPro" id="IPR037401">
    <property type="entry name" value="SnoaL-like"/>
</dbReference>
<evidence type="ECO:0000259" key="1">
    <source>
        <dbReference type="Pfam" id="PF12680"/>
    </source>
</evidence>
<dbReference type="Gene3D" id="3.10.450.50">
    <property type="match status" value="1"/>
</dbReference>
<reference evidence="2 5" key="1">
    <citation type="submission" date="2015-06" db="EMBL/GenBank/DDBJ databases">
        <title>Genome sequence of Pseudoalteromonas carrageenovora.</title>
        <authorList>
            <person name="Xie B.-B."/>
            <person name="Rong J.-C."/>
            <person name="Qin Q.-L."/>
            <person name="Zhang Y.-Z."/>
        </authorList>
    </citation>
    <scope>NUCLEOTIDE SEQUENCE [LARGE SCALE GENOMIC DNA]</scope>
    <source>
        <strain evidence="2 5">IAM 12662</strain>
    </source>
</reference>
<dbReference type="OrthoDB" id="8451859at2"/>
<evidence type="ECO:0000313" key="5">
    <source>
        <dbReference type="Proteomes" id="UP000615003"/>
    </source>
</evidence>
<sequence length="129" mass="14810">MSNIDIIKSTYEGKTSQENGQNLVAHASDTITWKEADGFAYAGTYHGMNDITEHVFQKLASEWYNYTFTPQNYLSQDDTVVVYGTYSGTYIKTGKKMQARVVHIWQLKNQKITNFEQIVDSKMVFDAMQ</sequence>
<organism evidence="3 4">
    <name type="scientific">Pseudoalteromonas carrageenovora IAM 12662</name>
    <dbReference type="NCBI Taxonomy" id="1314868"/>
    <lineage>
        <taxon>Bacteria</taxon>
        <taxon>Pseudomonadati</taxon>
        <taxon>Pseudomonadota</taxon>
        <taxon>Gammaproteobacteria</taxon>
        <taxon>Alteromonadales</taxon>
        <taxon>Pseudoalteromonadaceae</taxon>
        <taxon>Pseudoalteromonas</taxon>
    </lineage>
</organism>
<dbReference type="PANTHER" id="PTHR41252:SF1">
    <property type="entry name" value="BLR2505 PROTEIN"/>
    <property type="match status" value="1"/>
</dbReference>
<dbReference type="Proteomes" id="UP000238288">
    <property type="component" value="Chromosome PCAR9b"/>
</dbReference>
<dbReference type="EMBL" id="AQGW01000025">
    <property type="protein sequence ID" value="MBE0384435.1"/>
    <property type="molecule type" value="Genomic_DNA"/>
</dbReference>
<dbReference type="EMBL" id="LT965929">
    <property type="protein sequence ID" value="SOU42818.1"/>
    <property type="molecule type" value="Genomic_DNA"/>
</dbReference>
<evidence type="ECO:0000313" key="2">
    <source>
        <dbReference type="EMBL" id="MBE0384435.1"/>
    </source>
</evidence>
<dbReference type="GO" id="GO:0016853">
    <property type="term" value="F:isomerase activity"/>
    <property type="evidence" value="ECO:0007669"/>
    <property type="project" value="UniProtKB-KW"/>
</dbReference>
<gene>
    <name evidence="3" type="ORF">PCAR9_B0345</name>
    <name evidence="2" type="ORF">PCARR_b0410</name>
</gene>
<proteinExistence type="predicted"/>
<evidence type="ECO:0000313" key="4">
    <source>
        <dbReference type="Proteomes" id="UP000238288"/>
    </source>
</evidence>
<dbReference type="PANTHER" id="PTHR41252">
    <property type="entry name" value="BLR2505 PROTEIN"/>
    <property type="match status" value="1"/>
</dbReference>
<keyword evidence="3" id="KW-0413">Isomerase</keyword>
<dbReference type="SUPFAM" id="SSF54427">
    <property type="entry name" value="NTF2-like"/>
    <property type="match status" value="1"/>
</dbReference>